<protein>
    <submittedName>
        <fullName evidence="1">Uncharacterized protein</fullName>
    </submittedName>
</protein>
<evidence type="ECO:0000313" key="1">
    <source>
        <dbReference type="EMBL" id="QHT90492.1"/>
    </source>
</evidence>
<proteinExistence type="predicted"/>
<dbReference type="AlphaFoldDB" id="A0A6C0ICA6"/>
<sequence length="33" mass="3647">MFTDNSKVCYKPHSLSVGGVGTVRNSRSKSFRT</sequence>
<organism evidence="1">
    <name type="scientific">viral metagenome</name>
    <dbReference type="NCBI Taxonomy" id="1070528"/>
    <lineage>
        <taxon>unclassified sequences</taxon>
        <taxon>metagenomes</taxon>
        <taxon>organismal metagenomes</taxon>
    </lineage>
</organism>
<reference evidence="1" key="1">
    <citation type="journal article" date="2020" name="Nature">
        <title>Giant virus diversity and host interactions through global metagenomics.</title>
        <authorList>
            <person name="Schulz F."/>
            <person name="Roux S."/>
            <person name="Paez-Espino D."/>
            <person name="Jungbluth S."/>
            <person name="Walsh D.A."/>
            <person name="Denef V.J."/>
            <person name="McMahon K.D."/>
            <person name="Konstantinidis K.T."/>
            <person name="Eloe-Fadrosh E.A."/>
            <person name="Kyrpides N.C."/>
            <person name="Woyke T."/>
        </authorList>
    </citation>
    <scope>NUCLEOTIDE SEQUENCE</scope>
    <source>
        <strain evidence="1">GVMAG-M-3300023184-68</strain>
    </source>
</reference>
<accession>A0A6C0ICA6</accession>
<dbReference type="EMBL" id="MN740154">
    <property type="protein sequence ID" value="QHT90492.1"/>
    <property type="molecule type" value="Genomic_DNA"/>
</dbReference>
<name>A0A6C0ICA6_9ZZZZ</name>